<sequence>MTFLKVKVLLQQFQNIICKRLHQMDVKFLSNENYKNANE</sequence>
<dbReference type="Proteomes" id="UP000010796">
    <property type="component" value="Chromosome"/>
</dbReference>
<dbReference type="AlphaFoldDB" id="L0G4G2"/>
<organism evidence="1 2">
    <name type="scientific">Echinicola vietnamensis (strain DSM 17526 / LMG 23754 / KMM 6221)</name>
    <dbReference type="NCBI Taxonomy" id="926556"/>
    <lineage>
        <taxon>Bacteria</taxon>
        <taxon>Pseudomonadati</taxon>
        <taxon>Bacteroidota</taxon>
        <taxon>Cytophagia</taxon>
        <taxon>Cytophagales</taxon>
        <taxon>Cyclobacteriaceae</taxon>
        <taxon>Echinicola</taxon>
    </lineage>
</organism>
<dbReference type="HOGENOM" id="CLU_3308677_0_0_10"/>
<accession>L0G4G2</accession>
<keyword evidence="2" id="KW-1185">Reference proteome</keyword>
<dbReference type="STRING" id="926556.Echvi_3499"/>
<protein>
    <submittedName>
        <fullName evidence="1">Uncharacterized protein</fullName>
    </submittedName>
</protein>
<dbReference type="EMBL" id="CP003346">
    <property type="protein sequence ID" value="AGA79715.1"/>
    <property type="molecule type" value="Genomic_DNA"/>
</dbReference>
<gene>
    <name evidence="1" type="ordered locus">Echvi_3499</name>
</gene>
<evidence type="ECO:0000313" key="1">
    <source>
        <dbReference type="EMBL" id="AGA79715.1"/>
    </source>
</evidence>
<reference evidence="2" key="1">
    <citation type="submission" date="2012-02" db="EMBL/GenBank/DDBJ databases">
        <title>The complete genome of Echinicola vietnamensis DSM 17526.</title>
        <authorList>
            <person name="Lucas S."/>
            <person name="Copeland A."/>
            <person name="Lapidus A."/>
            <person name="Glavina del Rio T."/>
            <person name="Dalin E."/>
            <person name="Tice H."/>
            <person name="Bruce D."/>
            <person name="Goodwin L."/>
            <person name="Pitluck S."/>
            <person name="Peters L."/>
            <person name="Ovchinnikova G."/>
            <person name="Teshima H."/>
            <person name="Kyrpides N."/>
            <person name="Mavromatis K."/>
            <person name="Ivanova N."/>
            <person name="Brettin T."/>
            <person name="Detter J.C."/>
            <person name="Han C."/>
            <person name="Larimer F."/>
            <person name="Land M."/>
            <person name="Hauser L."/>
            <person name="Markowitz V."/>
            <person name="Cheng J.-F."/>
            <person name="Hugenholtz P."/>
            <person name="Woyke T."/>
            <person name="Wu D."/>
            <person name="Brambilla E."/>
            <person name="Klenk H.-P."/>
            <person name="Eisen J.A."/>
        </authorList>
    </citation>
    <scope>NUCLEOTIDE SEQUENCE [LARGE SCALE GENOMIC DNA]</scope>
    <source>
        <strain evidence="2">DSM 17526 / LMG 23754 / KMM 6221</strain>
    </source>
</reference>
<proteinExistence type="predicted"/>
<dbReference type="KEGG" id="evi:Echvi_3499"/>
<evidence type="ECO:0000313" key="2">
    <source>
        <dbReference type="Proteomes" id="UP000010796"/>
    </source>
</evidence>
<name>L0G4G2_ECHVK</name>